<evidence type="ECO:0000313" key="2">
    <source>
        <dbReference type="EMBL" id="BAM76219.1"/>
    </source>
</evidence>
<accession>L8AZA7</accession>
<name>L8AZA7_9CEST</name>
<feature type="transmembrane region" description="Helical" evidence="1">
    <location>
        <begin position="123"/>
        <end position="144"/>
    </location>
</feature>
<feature type="transmembrane region" description="Helical" evidence="1">
    <location>
        <begin position="79"/>
        <end position="103"/>
    </location>
</feature>
<keyword evidence="1" id="KW-0472">Membrane</keyword>
<keyword evidence="1" id="KW-1133">Transmembrane helix</keyword>
<dbReference type="AlphaFoldDB" id="L8AZA7"/>
<gene>
    <name evidence="2" type="primary">nad6</name>
</gene>
<sequence length="150" mass="17810">MLLEIFFSFYLFVLFLFSFSGHCLYYCMLLVLNSLIGGLICYILYGFSWYSLLLCLVYIGGVYILFIFVSIFNPNDSFVICYSFNSFKLIVLFVVSIFCLFFVFNIVSVDYSYYLCTYMEGNFYVFLCLMLLFGFIILSMLFNIKMNFYR</sequence>
<proteinExistence type="predicted"/>
<keyword evidence="2" id="KW-0496">Mitochondrion</keyword>
<protein>
    <submittedName>
        <fullName evidence="2">NADH dehydrogenase subunit 6</fullName>
    </submittedName>
</protein>
<reference evidence="2" key="1">
    <citation type="journal article" date="2013" name="Int. J. Parasitol.">
        <title>Molecular phylogeny of the genus Taenia (Cestoda: Taeniidae): Proposals for the resurrection of Hydatigera Lamarck, 1816 and the creation of a new genus Versteria.</title>
        <authorList>
            <person name="Nakao M."/>
            <person name="Lavikainen A."/>
            <person name="Iwaki T."/>
            <person name="Haukisalmi V."/>
            <person name="Konyaev S."/>
            <person name="Oku Y."/>
            <person name="Okamoto M."/>
            <person name="Ito A."/>
        </authorList>
    </citation>
    <scope>NUCLEOTIDE SEQUENCE</scope>
    <source>
        <strain evidence="2">TmaCr</strain>
    </source>
</reference>
<feature type="transmembrane region" description="Helical" evidence="1">
    <location>
        <begin position="51"/>
        <end position="72"/>
    </location>
</feature>
<feature type="transmembrane region" description="Helical" evidence="1">
    <location>
        <begin position="12"/>
        <end position="45"/>
    </location>
</feature>
<evidence type="ECO:0000256" key="1">
    <source>
        <dbReference type="SAM" id="Phobius"/>
    </source>
</evidence>
<geneLocation type="mitochondrion" evidence="2"/>
<dbReference type="EMBL" id="AB731758">
    <property type="protein sequence ID" value="BAM76219.1"/>
    <property type="molecule type" value="Genomic_DNA"/>
</dbReference>
<organism evidence="2">
    <name type="scientific">Taenia martis</name>
    <name type="common">marten tapeworm</name>
    <dbReference type="NCBI Taxonomy" id="159981"/>
    <lineage>
        <taxon>Eukaryota</taxon>
        <taxon>Metazoa</taxon>
        <taxon>Spiralia</taxon>
        <taxon>Lophotrochozoa</taxon>
        <taxon>Platyhelminthes</taxon>
        <taxon>Cestoda</taxon>
        <taxon>Eucestoda</taxon>
        <taxon>Cyclophyllidea</taxon>
        <taxon>Taeniidae</taxon>
        <taxon>Taenia</taxon>
    </lineage>
</organism>
<keyword evidence="1" id="KW-0812">Transmembrane</keyword>